<gene>
    <name evidence="2" type="ORF">RIF29_38368</name>
</gene>
<organism evidence="2 3">
    <name type="scientific">Crotalaria pallida</name>
    <name type="common">Smooth rattlebox</name>
    <name type="synonym">Crotalaria striata</name>
    <dbReference type="NCBI Taxonomy" id="3830"/>
    <lineage>
        <taxon>Eukaryota</taxon>
        <taxon>Viridiplantae</taxon>
        <taxon>Streptophyta</taxon>
        <taxon>Embryophyta</taxon>
        <taxon>Tracheophyta</taxon>
        <taxon>Spermatophyta</taxon>
        <taxon>Magnoliopsida</taxon>
        <taxon>eudicotyledons</taxon>
        <taxon>Gunneridae</taxon>
        <taxon>Pentapetalae</taxon>
        <taxon>rosids</taxon>
        <taxon>fabids</taxon>
        <taxon>Fabales</taxon>
        <taxon>Fabaceae</taxon>
        <taxon>Papilionoideae</taxon>
        <taxon>50 kb inversion clade</taxon>
        <taxon>genistoids sensu lato</taxon>
        <taxon>core genistoids</taxon>
        <taxon>Crotalarieae</taxon>
        <taxon>Crotalaria</taxon>
    </lineage>
</organism>
<dbReference type="AlphaFoldDB" id="A0AAN9E4K8"/>
<sequence>MSSSSVGREGRVAKLATGTLGSTHYRPSPKPSTSTSTVSPFLPSLCRPPPPSPKEPVTRALFSVSVAVAHSSREQPPLHTEPPPAKPPTSLASPITCGQRYPFLSLADAPPPLRICVGDLSFAKIKPLRPEIRDPEVLLTGFIIKLYNSKGLDAYVSRPPVTFRDIIIIVFG</sequence>
<dbReference type="EMBL" id="JAYWIO010000008">
    <property type="protein sequence ID" value="KAK7243565.1"/>
    <property type="molecule type" value="Genomic_DNA"/>
</dbReference>
<accession>A0AAN9E4K8</accession>
<protein>
    <submittedName>
        <fullName evidence="2">Uncharacterized protein</fullName>
    </submittedName>
</protein>
<evidence type="ECO:0000313" key="2">
    <source>
        <dbReference type="EMBL" id="KAK7243565.1"/>
    </source>
</evidence>
<evidence type="ECO:0000256" key="1">
    <source>
        <dbReference type="SAM" id="MobiDB-lite"/>
    </source>
</evidence>
<name>A0AAN9E4K8_CROPI</name>
<reference evidence="2 3" key="1">
    <citation type="submission" date="2024-01" db="EMBL/GenBank/DDBJ databases">
        <title>The genomes of 5 underutilized Papilionoideae crops provide insights into root nodulation and disease resistanc.</title>
        <authorList>
            <person name="Yuan L."/>
        </authorList>
    </citation>
    <scope>NUCLEOTIDE SEQUENCE [LARGE SCALE GENOMIC DNA]</scope>
    <source>
        <strain evidence="2">ZHUSHIDOU_FW_LH</strain>
        <tissue evidence="2">Leaf</tissue>
    </source>
</reference>
<proteinExistence type="predicted"/>
<comment type="caution">
    <text evidence="2">The sequence shown here is derived from an EMBL/GenBank/DDBJ whole genome shotgun (WGS) entry which is preliminary data.</text>
</comment>
<dbReference type="Proteomes" id="UP001372338">
    <property type="component" value="Unassembled WGS sequence"/>
</dbReference>
<feature type="compositionally biased region" description="Low complexity" evidence="1">
    <location>
        <begin position="31"/>
        <end position="45"/>
    </location>
</feature>
<keyword evidence="3" id="KW-1185">Reference proteome</keyword>
<feature type="region of interest" description="Disordered" evidence="1">
    <location>
        <begin position="1"/>
        <end position="93"/>
    </location>
</feature>
<evidence type="ECO:0000313" key="3">
    <source>
        <dbReference type="Proteomes" id="UP001372338"/>
    </source>
</evidence>